<name>A0A915JNW6_ROMCU</name>
<dbReference type="WBParaSite" id="nRc.2.0.1.t27636-RA">
    <property type="protein sequence ID" value="nRc.2.0.1.t27636-RA"/>
    <property type="gene ID" value="nRc.2.0.1.g27636"/>
</dbReference>
<protein>
    <submittedName>
        <fullName evidence="3">Uncharacterized protein</fullName>
    </submittedName>
</protein>
<keyword evidence="2" id="KW-1185">Reference proteome</keyword>
<evidence type="ECO:0000313" key="2">
    <source>
        <dbReference type="Proteomes" id="UP000887565"/>
    </source>
</evidence>
<evidence type="ECO:0000256" key="1">
    <source>
        <dbReference type="SAM" id="MobiDB-lite"/>
    </source>
</evidence>
<organism evidence="2 3">
    <name type="scientific">Romanomermis culicivorax</name>
    <name type="common">Nematode worm</name>
    <dbReference type="NCBI Taxonomy" id="13658"/>
    <lineage>
        <taxon>Eukaryota</taxon>
        <taxon>Metazoa</taxon>
        <taxon>Ecdysozoa</taxon>
        <taxon>Nematoda</taxon>
        <taxon>Enoplea</taxon>
        <taxon>Dorylaimia</taxon>
        <taxon>Mermithida</taxon>
        <taxon>Mermithoidea</taxon>
        <taxon>Mermithidae</taxon>
        <taxon>Romanomermis</taxon>
    </lineage>
</organism>
<reference evidence="3" key="1">
    <citation type="submission" date="2022-11" db="UniProtKB">
        <authorList>
            <consortium name="WormBaseParasite"/>
        </authorList>
    </citation>
    <scope>IDENTIFICATION</scope>
</reference>
<proteinExistence type="predicted"/>
<dbReference type="AlphaFoldDB" id="A0A915JNW6"/>
<feature type="region of interest" description="Disordered" evidence="1">
    <location>
        <begin position="1"/>
        <end position="65"/>
    </location>
</feature>
<dbReference type="Proteomes" id="UP000887565">
    <property type="component" value="Unplaced"/>
</dbReference>
<accession>A0A915JNW6</accession>
<sequence length="65" mass="7384">MTRRWKTETLKSQMRMETAKSQTKMETSEGQMKSDRTTASTASYTQKGMASKTGREVSTGFIRQV</sequence>
<feature type="compositionally biased region" description="Polar residues" evidence="1">
    <location>
        <begin position="19"/>
        <end position="48"/>
    </location>
</feature>
<evidence type="ECO:0000313" key="3">
    <source>
        <dbReference type="WBParaSite" id="nRc.2.0.1.t27636-RA"/>
    </source>
</evidence>